<name>A0A6B8RMB8_9BACL</name>
<dbReference type="OrthoDB" id="9796142at2"/>
<feature type="transmembrane region" description="Helical" evidence="6">
    <location>
        <begin position="62"/>
        <end position="94"/>
    </location>
</feature>
<reference evidence="9" key="1">
    <citation type="submission" date="2018-11" db="EMBL/GenBank/DDBJ databases">
        <title>Complete genome sequence of Paenibacillus sp. ML311-T8.</title>
        <authorList>
            <person name="Nam Y.-D."/>
            <person name="Kang J."/>
            <person name="Chung W.-H."/>
            <person name="Park Y.S."/>
        </authorList>
    </citation>
    <scope>NUCLEOTIDE SEQUENCE [LARGE SCALE GENOMIC DNA]</scope>
    <source>
        <strain evidence="9">ML311-T8</strain>
    </source>
</reference>
<dbReference type="GO" id="GO:0005886">
    <property type="term" value="C:plasma membrane"/>
    <property type="evidence" value="ECO:0007669"/>
    <property type="project" value="UniProtKB-SubCell"/>
</dbReference>
<feature type="domain" description="Type II secretion system protein GspF" evidence="7">
    <location>
        <begin position="119"/>
        <end position="247"/>
    </location>
</feature>
<proteinExistence type="predicted"/>
<evidence type="ECO:0000313" key="8">
    <source>
        <dbReference type="EMBL" id="QGQ96675.1"/>
    </source>
</evidence>
<organism evidence="8 9">
    <name type="scientific">Paenibacillus psychroresistens</name>
    <dbReference type="NCBI Taxonomy" id="1778678"/>
    <lineage>
        <taxon>Bacteria</taxon>
        <taxon>Bacillati</taxon>
        <taxon>Bacillota</taxon>
        <taxon>Bacilli</taxon>
        <taxon>Bacillales</taxon>
        <taxon>Paenibacillaceae</taxon>
        <taxon>Paenibacillus</taxon>
    </lineage>
</organism>
<protein>
    <submittedName>
        <fullName evidence="8">Pilus assembly protein TadB</fullName>
    </submittedName>
</protein>
<dbReference type="InterPro" id="IPR018076">
    <property type="entry name" value="T2SS_GspF_dom"/>
</dbReference>
<keyword evidence="3 6" id="KW-0812">Transmembrane</keyword>
<dbReference type="RefSeq" id="WP_155701748.1">
    <property type="nucleotide sequence ID" value="NZ_CP034235.1"/>
</dbReference>
<keyword evidence="4 6" id="KW-1133">Transmembrane helix</keyword>
<evidence type="ECO:0000256" key="5">
    <source>
        <dbReference type="ARBA" id="ARBA00023136"/>
    </source>
</evidence>
<dbReference type="EMBL" id="CP034235">
    <property type="protein sequence ID" value="QGQ96675.1"/>
    <property type="molecule type" value="Genomic_DNA"/>
</dbReference>
<dbReference type="PANTHER" id="PTHR35007">
    <property type="entry name" value="INTEGRAL MEMBRANE PROTEIN-RELATED"/>
    <property type="match status" value="1"/>
</dbReference>
<evidence type="ECO:0000313" key="9">
    <source>
        <dbReference type="Proteomes" id="UP000426246"/>
    </source>
</evidence>
<accession>A0A6B8RMB8</accession>
<dbReference type="PANTHER" id="PTHR35007:SF1">
    <property type="entry name" value="PILUS ASSEMBLY PROTEIN"/>
    <property type="match status" value="1"/>
</dbReference>
<dbReference type="Proteomes" id="UP000426246">
    <property type="component" value="Chromosome"/>
</dbReference>
<keyword evidence="2" id="KW-1003">Cell membrane</keyword>
<evidence type="ECO:0000256" key="6">
    <source>
        <dbReference type="SAM" id="Phobius"/>
    </source>
</evidence>
<dbReference type="Pfam" id="PF00482">
    <property type="entry name" value="T2SSF"/>
    <property type="match status" value="1"/>
</dbReference>
<gene>
    <name evidence="8" type="ORF">EHS13_18220</name>
</gene>
<evidence type="ECO:0000259" key="7">
    <source>
        <dbReference type="Pfam" id="PF00482"/>
    </source>
</evidence>
<evidence type="ECO:0000256" key="1">
    <source>
        <dbReference type="ARBA" id="ARBA00004651"/>
    </source>
</evidence>
<keyword evidence="9" id="KW-1185">Reference proteome</keyword>
<sequence>MFGIVIAVILGIGCWGISYIIQPLKNYINRGSPPKTQETTQSKALIDYSVYELSSNEKAATLLVSAAVIFMVAFIFYKDILIAFLCSTSCFYFLRLRRSQLLLRRKAELNDQFKQALFSLSSSLSAGRSFENSIVETVQDLQMLYANPQTYIIVEFNIIVLKLRNGENVEAALKQFSERADMDDIRNFSDVLTICKRSGGNLVEVIRRTASMIGEKIELQQDISFLVAQKRFESRILSFAPLVIVALLNFSSPDYMLPLYEGIVGHSIMTLALVLLFLCFTLTNKIMNIQVQSR</sequence>
<comment type="subcellular location">
    <subcellularLocation>
        <location evidence="1">Cell membrane</location>
        <topology evidence="1">Multi-pass membrane protein</topology>
    </subcellularLocation>
</comment>
<evidence type="ECO:0000256" key="4">
    <source>
        <dbReference type="ARBA" id="ARBA00022989"/>
    </source>
</evidence>
<evidence type="ECO:0000256" key="3">
    <source>
        <dbReference type="ARBA" id="ARBA00022692"/>
    </source>
</evidence>
<evidence type="ECO:0000256" key="2">
    <source>
        <dbReference type="ARBA" id="ARBA00022475"/>
    </source>
</evidence>
<dbReference type="KEGG" id="ppsc:EHS13_18220"/>
<feature type="transmembrane region" description="Helical" evidence="6">
    <location>
        <begin position="263"/>
        <end position="284"/>
    </location>
</feature>
<feature type="transmembrane region" description="Helical" evidence="6">
    <location>
        <begin position="234"/>
        <end position="251"/>
    </location>
</feature>
<keyword evidence="5 6" id="KW-0472">Membrane</keyword>
<dbReference type="AlphaFoldDB" id="A0A6B8RMB8"/>